<keyword evidence="1" id="KW-0732">Signal</keyword>
<feature type="signal peptide" evidence="1">
    <location>
        <begin position="1"/>
        <end position="18"/>
    </location>
</feature>
<dbReference type="InterPro" id="IPR002816">
    <property type="entry name" value="TraB/PrgY/GumN_fam"/>
</dbReference>
<feature type="chain" id="PRO_5045981685" evidence="1">
    <location>
        <begin position="19"/>
        <end position="285"/>
    </location>
</feature>
<dbReference type="EMBL" id="BAABCX010000002">
    <property type="protein sequence ID" value="GAA3538547.1"/>
    <property type="molecule type" value="Genomic_DNA"/>
</dbReference>
<evidence type="ECO:0000313" key="2">
    <source>
        <dbReference type="EMBL" id="GAA3538547.1"/>
    </source>
</evidence>
<dbReference type="CDD" id="cd14789">
    <property type="entry name" value="Tiki"/>
    <property type="match status" value="1"/>
</dbReference>
<dbReference type="InterPro" id="IPR047111">
    <property type="entry name" value="YbaP-like"/>
</dbReference>
<proteinExistence type="predicted"/>
<evidence type="ECO:0000256" key="1">
    <source>
        <dbReference type="SAM" id="SignalP"/>
    </source>
</evidence>
<dbReference type="PANTHER" id="PTHR40590:SF1">
    <property type="entry name" value="CYTOPLASMIC PROTEIN"/>
    <property type="match status" value="1"/>
</dbReference>
<dbReference type="Proteomes" id="UP001500795">
    <property type="component" value="Unassembled WGS sequence"/>
</dbReference>
<organism evidence="2 3">
    <name type="scientific">Zobellella aerophila</name>
    <dbReference type="NCBI Taxonomy" id="870480"/>
    <lineage>
        <taxon>Bacteria</taxon>
        <taxon>Pseudomonadati</taxon>
        <taxon>Pseudomonadota</taxon>
        <taxon>Gammaproteobacteria</taxon>
        <taxon>Aeromonadales</taxon>
        <taxon>Aeromonadaceae</taxon>
        <taxon>Zobellella</taxon>
    </lineage>
</organism>
<dbReference type="Pfam" id="PF01963">
    <property type="entry name" value="TraB_PrgY_gumN"/>
    <property type="match status" value="1"/>
</dbReference>
<keyword evidence="3" id="KW-1185">Reference proteome</keyword>
<evidence type="ECO:0000313" key="3">
    <source>
        <dbReference type="Proteomes" id="UP001500795"/>
    </source>
</evidence>
<dbReference type="PANTHER" id="PTHR40590">
    <property type="entry name" value="CYTOPLASMIC PROTEIN-RELATED"/>
    <property type="match status" value="1"/>
</dbReference>
<sequence>MKILLHGLLWLWCSQALAAPALWSATRDNQQLWLFGSIHLADRRMSQLPPALTKALDQSQLLLLEVDPELISMEQLTPFLTMPAGESWSGRLGAALANELNRTAREQDMEQLTRFPPWFAALQLTQAKTLSFGFSARWGIDFQLHKKARQKGLPIQGLESPTLVFDMLSRLAELGLEDDFVRHSLDEMAQMSTQLDALLSAWLSGDEQALQDLLAQQQSPELSRFIEQQLLAQRNQLWLEQLAKQGSPEVLVVVGALHLYGEHGLLAGLSARGFTLNKIEDDTLY</sequence>
<name>A0ABP6VTH3_9GAMM</name>
<gene>
    <name evidence="2" type="ORF">GCM10022394_17760</name>
</gene>
<protein>
    <submittedName>
        <fullName evidence="2">TraB/GumN family protein</fullName>
    </submittedName>
</protein>
<reference evidence="3" key="1">
    <citation type="journal article" date="2019" name="Int. J. Syst. Evol. Microbiol.">
        <title>The Global Catalogue of Microorganisms (GCM) 10K type strain sequencing project: providing services to taxonomists for standard genome sequencing and annotation.</title>
        <authorList>
            <consortium name="The Broad Institute Genomics Platform"/>
            <consortium name="The Broad Institute Genome Sequencing Center for Infectious Disease"/>
            <person name="Wu L."/>
            <person name="Ma J."/>
        </authorList>
    </citation>
    <scope>NUCLEOTIDE SEQUENCE [LARGE SCALE GENOMIC DNA]</scope>
    <source>
        <strain evidence="3">JCM 17110</strain>
    </source>
</reference>
<accession>A0ABP6VTH3</accession>
<comment type="caution">
    <text evidence="2">The sequence shown here is derived from an EMBL/GenBank/DDBJ whole genome shotgun (WGS) entry which is preliminary data.</text>
</comment>
<dbReference type="RefSeq" id="WP_344957051.1">
    <property type="nucleotide sequence ID" value="NZ_BAABCX010000002.1"/>
</dbReference>